<dbReference type="GO" id="GO:0015562">
    <property type="term" value="F:efflux transmembrane transporter activity"/>
    <property type="evidence" value="ECO:0007669"/>
    <property type="project" value="InterPro"/>
</dbReference>
<comment type="subcellular location">
    <subcellularLocation>
        <location evidence="2">Cell membrane</location>
        <topology evidence="2">Lipid-anchor</topology>
    </subcellularLocation>
</comment>
<name>A0A0G3ETJ9_9BURK</name>
<keyword evidence="2" id="KW-0732">Signal</keyword>
<dbReference type="Gene3D" id="2.20.200.10">
    <property type="entry name" value="Outer membrane efflux proteins (OEP)"/>
    <property type="match status" value="1"/>
</dbReference>
<dbReference type="STRING" id="445709.ABW99_15140"/>
<evidence type="ECO:0000256" key="1">
    <source>
        <dbReference type="ARBA" id="ARBA00007613"/>
    </source>
</evidence>
<comment type="similarity">
    <text evidence="1 2">Belongs to the outer membrane factor (OMF) (TC 1.B.17) family.</text>
</comment>
<dbReference type="Gene3D" id="1.20.1600.10">
    <property type="entry name" value="Outer membrane efflux proteins (OEP)"/>
    <property type="match status" value="1"/>
</dbReference>
<dbReference type="AlphaFoldDB" id="A0A0G3ETJ9"/>
<gene>
    <name evidence="4" type="ORF">ABW99_15140</name>
</gene>
<keyword evidence="2" id="KW-0812">Transmembrane</keyword>
<accession>A0A0G3ETJ9</accession>
<evidence type="ECO:0000256" key="3">
    <source>
        <dbReference type="SAM" id="Coils"/>
    </source>
</evidence>
<dbReference type="EMBL" id="CP011568">
    <property type="protein sequence ID" value="AKJ69354.1"/>
    <property type="molecule type" value="Genomic_DNA"/>
</dbReference>
<dbReference type="OrthoDB" id="9770517at2"/>
<feature type="coiled-coil region" evidence="3">
    <location>
        <begin position="402"/>
        <end position="429"/>
    </location>
</feature>
<dbReference type="PANTHER" id="PTHR30203:SF33">
    <property type="entry name" value="BLR4455 PROTEIN"/>
    <property type="match status" value="1"/>
</dbReference>
<evidence type="ECO:0000256" key="2">
    <source>
        <dbReference type="RuleBase" id="RU362097"/>
    </source>
</evidence>
<feature type="chain" id="PRO_5002553700" evidence="2">
    <location>
        <begin position="22"/>
        <end position="493"/>
    </location>
</feature>
<protein>
    <submittedName>
        <fullName evidence="4">ABC transporter permease</fullName>
    </submittedName>
</protein>
<dbReference type="RefSeq" id="WP_047215253.1">
    <property type="nucleotide sequence ID" value="NZ_CP011568.3"/>
</dbReference>
<keyword evidence="5" id="KW-1185">Reference proteome</keyword>
<dbReference type="NCBIfam" id="TIGR01845">
    <property type="entry name" value="outer_NodT"/>
    <property type="match status" value="1"/>
</dbReference>
<dbReference type="InterPro" id="IPR010131">
    <property type="entry name" value="MdtP/NodT-like"/>
</dbReference>
<feature type="signal peptide" evidence="2">
    <location>
        <begin position="1"/>
        <end position="21"/>
    </location>
</feature>
<sequence length="493" mass="52354">MRAARFSRATLPMLVMLGALAGCTAGPDFKAPTAPRVASYVAGSLPARTVSADAPGGQVQYFVSDQRIAAQWWTLFHCAALNKLVEQALRDSPTLAQAQARLHQAQQALAAQTSAFDYPSVNGTLSTARQQINTRAMGLGAAPNPGPFTLYNASVGVSYTLDLFGAQRRALEALRAALDYQRFELAAARLTLAANVVTAVVREASLRDQLRATTTIVDAQRSQLRITEGRHRLGAVPELDVIAQRSQLAQTEATLPGLRQQLAQTRHLLAVYLGVPPGAARLPAIELAELHLPTRLPLALPSELARQRPDIQAAEALLHQASANVGVATASLYPHISLSASLGTEATGLRDVFGPASGVWNLGAALTQPLFHGGELRARRREAVAAYDQAAAAYRQTVLAGLQNVADTLRALQADAQALQARADAAAQAERTYRITQGQYRAGGLSYLAVLDAQQRVAQARLARIQATAQRYADSAALLQALGGGWWAPGAPD</sequence>
<dbReference type="InterPro" id="IPR003423">
    <property type="entry name" value="OMP_efflux"/>
</dbReference>
<keyword evidence="2" id="KW-0472">Membrane</keyword>
<dbReference type="PATRIC" id="fig|445709.3.peg.3204"/>
<dbReference type="KEGG" id="ptx:ABW99_15140"/>
<dbReference type="SUPFAM" id="SSF56954">
    <property type="entry name" value="Outer membrane efflux proteins (OEP)"/>
    <property type="match status" value="1"/>
</dbReference>
<keyword evidence="2" id="KW-1134">Transmembrane beta strand</keyword>
<dbReference type="GO" id="GO:0005886">
    <property type="term" value="C:plasma membrane"/>
    <property type="evidence" value="ECO:0007669"/>
    <property type="project" value="UniProtKB-SubCell"/>
</dbReference>
<keyword evidence="2" id="KW-0564">Palmitate</keyword>
<dbReference type="Proteomes" id="UP000036700">
    <property type="component" value="Chromosome"/>
</dbReference>
<evidence type="ECO:0000313" key="5">
    <source>
        <dbReference type="Proteomes" id="UP000036700"/>
    </source>
</evidence>
<organism evidence="4 5">
    <name type="scientific">Pandoraea thiooxydans</name>
    <dbReference type="NCBI Taxonomy" id="445709"/>
    <lineage>
        <taxon>Bacteria</taxon>
        <taxon>Pseudomonadati</taxon>
        <taxon>Pseudomonadota</taxon>
        <taxon>Betaproteobacteria</taxon>
        <taxon>Burkholderiales</taxon>
        <taxon>Burkholderiaceae</taxon>
        <taxon>Pandoraea</taxon>
    </lineage>
</organism>
<proteinExistence type="inferred from homology"/>
<dbReference type="Pfam" id="PF02321">
    <property type="entry name" value="OEP"/>
    <property type="match status" value="2"/>
</dbReference>
<dbReference type="PANTHER" id="PTHR30203">
    <property type="entry name" value="OUTER MEMBRANE CATION EFFLUX PROTEIN"/>
    <property type="match status" value="1"/>
</dbReference>
<keyword evidence="3" id="KW-0175">Coiled coil</keyword>
<dbReference type="PROSITE" id="PS51257">
    <property type="entry name" value="PROKAR_LIPOPROTEIN"/>
    <property type="match status" value="1"/>
</dbReference>
<keyword evidence="2" id="KW-0449">Lipoprotein</keyword>
<evidence type="ECO:0000313" key="4">
    <source>
        <dbReference type="EMBL" id="AKJ69354.1"/>
    </source>
</evidence>
<reference evidence="5" key="1">
    <citation type="submission" date="2015-06" db="EMBL/GenBank/DDBJ databases">
        <authorList>
            <person name="Lim Y.L."/>
            <person name="Ee R."/>
            <person name="Yong D."/>
            <person name="How K.Y."/>
            <person name="Yin W.F."/>
            <person name="Chan K.G."/>
        </authorList>
    </citation>
    <scope>NUCLEOTIDE SEQUENCE [LARGE SCALE GENOMIC DNA]</scope>
    <source>
        <strain evidence="5">DSM 25325</strain>
    </source>
</reference>